<organism evidence="2 3">
    <name type="scientific">Jhaorihella thermophila</name>
    <dbReference type="NCBI Taxonomy" id="488547"/>
    <lineage>
        <taxon>Bacteria</taxon>
        <taxon>Pseudomonadati</taxon>
        <taxon>Pseudomonadota</taxon>
        <taxon>Alphaproteobacteria</taxon>
        <taxon>Rhodobacterales</taxon>
        <taxon>Paracoccaceae</taxon>
        <taxon>Jhaorihella</taxon>
    </lineage>
</organism>
<evidence type="ECO:0000313" key="2">
    <source>
        <dbReference type="EMBL" id="SEF83451.1"/>
    </source>
</evidence>
<dbReference type="EMBL" id="FNVD01000005">
    <property type="protein sequence ID" value="SEF83451.1"/>
    <property type="molecule type" value="Genomic_DNA"/>
</dbReference>
<dbReference type="InterPro" id="IPR041374">
    <property type="entry name" value="BaeRF_family12"/>
</dbReference>
<evidence type="ECO:0000256" key="1">
    <source>
        <dbReference type="SAM" id="MobiDB-lite"/>
    </source>
</evidence>
<proteinExistence type="predicted"/>
<dbReference type="AlphaFoldDB" id="A0A1H5V9K5"/>
<evidence type="ECO:0000313" key="3">
    <source>
        <dbReference type="Proteomes" id="UP000236742"/>
    </source>
</evidence>
<sequence>MIELKNGIWIVVADQEKALFLRNITDHQDPNFEVIRKEEFDSEAFRPETEAGRRADKGPNQKSAVNDADAWHDLARDTFARDLAEILYRQAHKGAFKRIVIAAAPDVLGALRDELHKEVAERVVAEIPKTLTNHPVDQLEKVVKAELEAM</sequence>
<dbReference type="RefSeq" id="WP_104007658.1">
    <property type="nucleotide sequence ID" value="NZ_FNVD01000005.1"/>
</dbReference>
<protein>
    <submittedName>
        <fullName evidence="2">Protein required for attachment to host cells</fullName>
    </submittedName>
</protein>
<feature type="region of interest" description="Disordered" evidence="1">
    <location>
        <begin position="45"/>
        <end position="67"/>
    </location>
</feature>
<gene>
    <name evidence="2" type="ORF">SAMN05421751_105213</name>
</gene>
<keyword evidence="3" id="KW-1185">Reference proteome</keyword>
<dbReference type="OrthoDB" id="9812459at2"/>
<dbReference type="Proteomes" id="UP000236742">
    <property type="component" value="Unassembled WGS sequence"/>
</dbReference>
<accession>A0A1H5V9K5</accession>
<name>A0A1H5V9K5_9RHOB</name>
<feature type="compositionally biased region" description="Basic and acidic residues" evidence="1">
    <location>
        <begin position="45"/>
        <end position="59"/>
    </location>
</feature>
<reference evidence="2 3" key="1">
    <citation type="submission" date="2016-10" db="EMBL/GenBank/DDBJ databases">
        <authorList>
            <person name="de Groot N.N."/>
        </authorList>
    </citation>
    <scope>NUCLEOTIDE SEQUENCE [LARGE SCALE GENOMIC DNA]</scope>
    <source>
        <strain evidence="2 3">DSM 23413</strain>
    </source>
</reference>
<dbReference type="Pfam" id="PF18856">
    <property type="entry name" value="baeRF_family12"/>
    <property type="match status" value="1"/>
</dbReference>